<evidence type="ECO:0000256" key="2">
    <source>
        <dbReference type="ARBA" id="ARBA00023015"/>
    </source>
</evidence>
<evidence type="ECO:0000256" key="3">
    <source>
        <dbReference type="ARBA" id="ARBA00023125"/>
    </source>
</evidence>
<feature type="domain" description="HTH lysR-type" evidence="5">
    <location>
        <begin position="1"/>
        <end position="58"/>
    </location>
</feature>
<dbReference type="Gene3D" id="1.10.10.10">
    <property type="entry name" value="Winged helix-like DNA-binding domain superfamily/Winged helix DNA-binding domain"/>
    <property type="match status" value="1"/>
</dbReference>
<accession>A0A6M1PKL9</accession>
<evidence type="ECO:0000256" key="1">
    <source>
        <dbReference type="ARBA" id="ARBA00009437"/>
    </source>
</evidence>
<keyword evidence="7" id="KW-1185">Reference proteome</keyword>
<dbReference type="Gene3D" id="3.40.190.10">
    <property type="entry name" value="Periplasmic binding protein-like II"/>
    <property type="match status" value="2"/>
</dbReference>
<organism evidence="6 7">
    <name type="scientific">Paenibacillus apii</name>
    <dbReference type="NCBI Taxonomy" id="1850370"/>
    <lineage>
        <taxon>Bacteria</taxon>
        <taxon>Bacillati</taxon>
        <taxon>Bacillota</taxon>
        <taxon>Bacilli</taxon>
        <taxon>Bacillales</taxon>
        <taxon>Paenibacillaceae</taxon>
        <taxon>Paenibacillus</taxon>
    </lineage>
</organism>
<dbReference type="InterPro" id="IPR000847">
    <property type="entry name" value="LysR_HTH_N"/>
</dbReference>
<comment type="caution">
    <text evidence="6">The sequence shown here is derived from an EMBL/GenBank/DDBJ whole genome shotgun (WGS) entry which is preliminary data.</text>
</comment>
<dbReference type="PRINTS" id="PR00039">
    <property type="entry name" value="HTHLYSR"/>
</dbReference>
<dbReference type="PROSITE" id="PS50931">
    <property type="entry name" value="HTH_LYSR"/>
    <property type="match status" value="1"/>
</dbReference>
<keyword evidence="4" id="KW-0804">Transcription</keyword>
<dbReference type="SUPFAM" id="SSF53850">
    <property type="entry name" value="Periplasmic binding protein-like II"/>
    <property type="match status" value="1"/>
</dbReference>
<dbReference type="SUPFAM" id="SSF46785">
    <property type="entry name" value="Winged helix' DNA-binding domain"/>
    <property type="match status" value="1"/>
</dbReference>
<dbReference type="Pfam" id="PF00126">
    <property type="entry name" value="HTH_1"/>
    <property type="match status" value="1"/>
</dbReference>
<comment type="similarity">
    <text evidence="1">Belongs to the LysR transcriptional regulatory family.</text>
</comment>
<dbReference type="Pfam" id="PF03466">
    <property type="entry name" value="LysR_substrate"/>
    <property type="match status" value="1"/>
</dbReference>
<dbReference type="AlphaFoldDB" id="A0A6M1PKL9"/>
<gene>
    <name evidence="6" type="ORF">G5B47_17210</name>
</gene>
<dbReference type="PANTHER" id="PTHR30346">
    <property type="entry name" value="TRANSCRIPTIONAL DUAL REGULATOR HCAR-RELATED"/>
    <property type="match status" value="1"/>
</dbReference>
<dbReference type="InterPro" id="IPR036388">
    <property type="entry name" value="WH-like_DNA-bd_sf"/>
</dbReference>
<protein>
    <submittedName>
        <fullName evidence="6">LysR family transcriptional regulator</fullName>
    </submittedName>
</protein>
<evidence type="ECO:0000313" key="7">
    <source>
        <dbReference type="Proteomes" id="UP000480151"/>
    </source>
</evidence>
<keyword evidence="2" id="KW-0805">Transcription regulation</keyword>
<dbReference type="GO" id="GO:0003700">
    <property type="term" value="F:DNA-binding transcription factor activity"/>
    <property type="evidence" value="ECO:0007669"/>
    <property type="project" value="InterPro"/>
</dbReference>
<dbReference type="PANTHER" id="PTHR30346:SF0">
    <property type="entry name" value="HCA OPERON TRANSCRIPTIONAL ACTIVATOR HCAR"/>
    <property type="match status" value="1"/>
</dbReference>
<sequence>MDLRLMKYFVAVAEELNFTRAAKRLNMAQPPLSQQIKSLEIELGVQLLKRNNRKVELTEPGQVFLEEARNTLLQSEKAIKAAQLAQQGQIGRLTVGFVGSATDGIFINKLKEFHDNYPLVQLTLKEMTTSQQLDALYSREIHVGMLRPFVQETDIQSQVFTEESFVFALPKSHSLASRPKISVHEVANDPFIMPPRHYGPDFYDIINGYFRSCGISIRIIQEAVQMHTIVNLVASGLGISVVPSSVKNFRRPGIVYKNFIEKPPQINLSLAWRMDDKSPALRFFLNHFKLEK</sequence>
<evidence type="ECO:0000313" key="6">
    <source>
        <dbReference type="EMBL" id="NGM84157.1"/>
    </source>
</evidence>
<dbReference type="FunFam" id="1.10.10.10:FF:000001">
    <property type="entry name" value="LysR family transcriptional regulator"/>
    <property type="match status" value="1"/>
</dbReference>
<name>A0A6M1PKL9_9BACL</name>
<dbReference type="GO" id="GO:0003677">
    <property type="term" value="F:DNA binding"/>
    <property type="evidence" value="ECO:0007669"/>
    <property type="project" value="UniProtKB-KW"/>
</dbReference>
<evidence type="ECO:0000259" key="5">
    <source>
        <dbReference type="PROSITE" id="PS50931"/>
    </source>
</evidence>
<keyword evidence="3" id="KW-0238">DNA-binding</keyword>
<evidence type="ECO:0000256" key="4">
    <source>
        <dbReference type="ARBA" id="ARBA00023163"/>
    </source>
</evidence>
<dbReference type="InterPro" id="IPR036390">
    <property type="entry name" value="WH_DNA-bd_sf"/>
</dbReference>
<dbReference type="RefSeq" id="WP_165100499.1">
    <property type="nucleotide sequence ID" value="NZ_JAAKGU010000008.1"/>
</dbReference>
<dbReference type="EMBL" id="JAAKGU010000008">
    <property type="protein sequence ID" value="NGM84157.1"/>
    <property type="molecule type" value="Genomic_DNA"/>
</dbReference>
<dbReference type="GO" id="GO:0032993">
    <property type="term" value="C:protein-DNA complex"/>
    <property type="evidence" value="ECO:0007669"/>
    <property type="project" value="TreeGrafter"/>
</dbReference>
<dbReference type="InterPro" id="IPR005119">
    <property type="entry name" value="LysR_subst-bd"/>
</dbReference>
<reference evidence="6 7" key="1">
    <citation type="submission" date="2020-02" db="EMBL/GenBank/DDBJ databases">
        <authorList>
            <person name="Gao J."/>
            <person name="Sun J."/>
        </authorList>
    </citation>
    <scope>NUCLEOTIDE SEQUENCE [LARGE SCALE GENOMIC DNA]</scope>
    <source>
        <strain evidence="6 7">7124</strain>
    </source>
</reference>
<dbReference type="CDD" id="cd08414">
    <property type="entry name" value="PBP2_LTTR_aromatics_like"/>
    <property type="match status" value="1"/>
</dbReference>
<dbReference type="Proteomes" id="UP000480151">
    <property type="component" value="Unassembled WGS sequence"/>
</dbReference>
<proteinExistence type="inferred from homology"/>